<organism evidence="1 2">
    <name type="scientific">Fibrisoma limi BUZ 3</name>
    <dbReference type="NCBI Taxonomy" id="1185876"/>
    <lineage>
        <taxon>Bacteria</taxon>
        <taxon>Pseudomonadati</taxon>
        <taxon>Bacteroidota</taxon>
        <taxon>Cytophagia</taxon>
        <taxon>Cytophagales</taxon>
        <taxon>Spirosomataceae</taxon>
        <taxon>Fibrisoma</taxon>
    </lineage>
</organism>
<dbReference type="Proteomes" id="UP000009309">
    <property type="component" value="Unassembled WGS sequence"/>
</dbReference>
<dbReference type="InterPro" id="IPR029024">
    <property type="entry name" value="TerB-like"/>
</dbReference>
<dbReference type="OrthoDB" id="1120295at2"/>
<name>I2GFC1_9BACT</name>
<dbReference type="RefSeq" id="WP_009281180.1">
    <property type="nucleotide sequence ID" value="NZ_CAIT01000005.1"/>
</dbReference>
<keyword evidence="2" id="KW-1185">Reference proteome</keyword>
<evidence type="ECO:0000313" key="2">
    <source>
        <dbReference type="Proteomes" id="UP000009309"/>
    </source>
</evidence>
<evidence type="ECO:0008006" key="3">
    <source>
        <dbReference type="Google" id="ProtNLM"/>
    </source>
</evidence>
<gene>
    <name evidence="1" type="ORF">BN8_01608</name>
</gene>
<dbReference type="EMBL" id="CAIT01000005">
    <property type="protein sequence ID" value="CCH52596.1"/>
    <property type="molecule type" value="Genomic_DNA"/>
</dbReference>
<dbReference type="eggNOG" id="COG4103">
    <property type="taxonomic scope" value="Bacteria"/>
</dbReference>
<sequence length="117" mass="13387">MYSPDISMGMGSIVYALSKLDGCLQPEEIKTVNQLLAGEPYSDLARYAFFLRENTGETVEEAYAFGMRRLRFNGKELNQALKKQFVNVLIRVAQSTDGISAKEQAFIQQFRREIRRL</sequence>
<accession>I2GFC1</accession>
<evidence type="ECO:0000313" key="1">
    <source>
        <dbReference type="EMBL" id="CCH52596.1"/>
    </source>
</evidence>
<dbReference type="SUPFAM" id="SSF158682">
    <property type="entry name" value="TerB-like"/>
    <property type="match status" value="1"/>
</dbReference>
<dbReference type="AlphaFoldDB" id="I2GFC1"/>
<proteinExistence type="predicted"/>
<protein>
    <recommendedName>
        <fullName evidence="3">Co-chaperone DjlA N-terminal domain-containing protein</fullName>
    </recommendedName>
</protein>
<comment type="caution">
    <text evidence="1">The sequence shown here is derived from an EMBL/GenBank/DDBJ whole genome shotgun (WGS) entry which is preliminary data.</text>
</comment>
<reference evidence="1 2" key="1">
    <citation type="journal article" date="2012" name="J. Bacteriol.">
        <title>Genome Sequence of the Filamentous Bacterium Fibrisoma limi BUZ 3T.</title>
        <authorList>
            <person name="Filippini M."/>
            <person name="Qi W."/>
            <person name="Jaenicke S."/>
            <person name="Goesmann A."/>
            <person name="Smits T.H."/>
            <person name="Bagheri H.C."/>
        </authorList>
    </citation>
    <scope>NUCLEOTIDE SEQUENCE [LARGE SCALE GENOMIC DNA]</scope>
    <source>
        <strain evidence="2">BUZ 3T</strain>
    </source>
</reference>